<name>A0A3M9XUW7_9HYPH</name>
<dbReference type="InterPro" id="IPR022496">
    <property type="entry name" value="T6A_TsaB"/>
</dbReference>
<accession>A0A3M9XUW7</accession>
<evidence type="ECO:0000313" key="4">
    <source>
        <dbReference type="Proteomes" id="UP000268623"/>
    </source>
</evidence>
<keyword evidence="4" id="KW-1185">Reference proteome</keyword>
<dbReference type="NCBIfam" id="TIGR03725">
    <property type="entry name" value="T6A_YeaZ"/>
    <property type="match status" value="1"/>
</dbReference>
<sequence>MRILAIDTALPAVSACVLDHDAAAPIAAESVEMERGHAEALLPLIRRIMSKVEGGFASLDRVAVTVGPGSFTGIRIGLAAGQAIALACKAEIVGVSTLAALAAPLIIDPFDGVVAAAIDARHDKVYIAAFGPGGRPLLTARRMNAPEALRALGTGPLLLTGSGAPLLAKEARARGVPVRIASERPAPDIALVARLGLAAQPDTAPARPLYLKEPDVTMPSPRSDPQKDAAGLGDAAARARAAATAQA</sequence>
<feature type="compositionally biased region" description="Low complexity" evidence="1">
    <location>
        <begin position="228"/>
        <end position="247"/>
    </location>
</feature>
<dbReference type="AlphaFoldDB" id="A0A3M9XUW7"/>
<organism evidence="3 4">
    <name type="scientific">Methylocystis hirsuta</name>
    <dbReference type="NCBI Taxonomy" id="369798"/>
    <lineage>
        <taxon>Bacteria</taxon>
        <taxon>Pseudomonadati</taxon>
        <taxon>Pseudomonadota</taxon>
        <taxon>Alphaproteobacteria</taxon>
        <taxon>Hyphomicrobiales</taxon>
        <taxon>Methylocystaceae</taxon>
        <taxon>Methylocystis</taxon>
    </lineage>
</organism>
<keyword evidence="3" id="KW-0808">Transferase</keyword>
<reference evidence="3 4" key="1">
    <citation type="submission" date="2018-08" db="EMBL/GenBank/DDBJ databases">
        <title>Genome sequence of Methylocystis hirsuta CSC1, a methanotroph able to accumulate PHAs.</title>
        <authorList>
            <person name="Bordel S."/>
            <person name="Rodriguez E."/>
            <person name="Gancedo J."/>
            <person name="Munoz R."/>
        </authorList>
    </citation>
    <scope>NUCLEOTIDE SEQUENCE [LARGE SCALE GENOMIC DNA]</scope>
    <source>
        <strain evidence="3 4">CSC1</strain>
    </source>
</reference>
<feature type="domain" description="Gcp-like" evidence="2">
    <location>
        <begin position="34"/>
        <end position="128"/>
    </location>
</feature>
<protein>
    <submittedName>
        <fullName evidence="3">tRNA (Adenosine(37)-N6)-threonylcarbamoyltransferase complex dimerization subunit type 1 TsaB</fullName>
    </submittedName>
</protein>
<dbReference type="PANTHER" id="PTHR11735">
    <property type="entry name" value="TRNA N6-ADENOSINE THREONYLCARBAMOYLTRANSFERASE"/>
    <property type="match status" value="1"/>
</dbReference>
<dbReference type="PANTHER" id="PTHR11735:SF11">
    <property type="entry name" value="TRNA THREONYLCARBAMOYLADENOSINE BIOSYNTHESIS PROTEIN TSAB"/>
    <property type="match status" value="1"/>
</dbReference>
<dbReference type="SUPFAM" id="SSF53067">
    <property type="entry name" value="Actin-like ATPase domain"/>
    <property type="match status" value="2"/>
</dbReference>
<dbReference type="Gene3D" id="3.30.420.40">
    <property type="match status" value="2"/>
</dbReference>
<evidence type="ECO:0000313" key="3">
    <source>
        <dbReference type="EMBL" id="RNJ50670.1"/>
    </source>
</evidence>
<dbReference type="Proteomes" id="UP000268623">
    <property type="component" value="Unassembled WGS sequence"/>
</dbReference>
<proteinExistence type="predicted"/>
<gene>
    <name evidence="3" type="primary">tsaB</name>
    <name evidence="3" type="ORF">D1O30_14835</name>
</gene>
<evidence type="ECO:0000259" key="2">
    <source>
        <dbReference type="Pfam" id="PF00814"/>
    </source>
</evidence>
<dbReference type="GO" id="GO:0016740">
    <property type="term" value="F:transferase activity"/>
    <property type="evidence" value="ECO:0007669"/>
    <property type="project" value="UniProtKB-KW"/>
</dbReference>
<comment type="caution">
    <text evidence="3">The sequence shown here is derived from an EMBL/GenBank/DDBJ whole genome shotgun (WGS) entry which is preliminary data.</text>
</comment>
<dbReference type="InterPro" id="IPR043129">
    <property type="entry name" value="ATPase_NBD"/>
</dbReference>
<dbReference type="EMBL" id="QWDD01000001">
    <property type="protein sequence ID" value="RNJ50670.1"/>
    <property type="molecule type" value="Genomic_DNA"/>
</dbReference>
<evidence type="ECO:0000256" key="1">
    <source>
        <dbReference type="SAM" id="MobiDB-lite"/>
    </source>
</evidence>
<feature type="region of interest" description="Disordered" evidence="1">
    <location>
        <begin position="206"/>
        <end position="247"/>
    </location>
</feature>
<dbReference type="InterPro" id="IPR000905">
    <property type="entry name" value="Gcp-like_dom"/>
</dbReference>
<dbReference type="GO" id="GO:0005829">
    <property type="term" value="C:cytosol"/>
    <property type="evidence" value="ECO:0007669"/>
    <property type="project" value="TreeGrafter"/>
</dbReference>
<dbReference type="OrthoDB" id="9809995at2"/>
<dbReference type="GO" id="GO:0002949">
    <property type="term" value="P:tRNA threonylcarbamoyladenosine modification"/>
    <property type="evidence" value="ECO:0007669"/>
    <property type="project" value="InterPro"/>
</dbReference>
<dbReference type="CDD" id="cd24032">
    <property type="entry name" value="ASKHA_NBD_TsaB"/>
    <property type="match status" value="1"/>
</dbReference>
<dbReference type="RefSeq" id="WP_123176586.1">
    <property type="nucleotide sequence ID" value="NZ_QWDD01000001.1"/>
</dbReference>
<dbReference type="Pfam" id="PF00814">
    <property type="entry name" value="TsaD"/>
    <property type="match status" value="1"/>
</dbReference>